<keyword evidence="1" id="KW-1133">Transmembrane helix</keyword>
<protein>
    <submittedName>
        <fullName evidence="2">Uncharacterized protein</fullName>
    </submittedName>
</protein>
<evidence type="ECO:0000313" key="2">
    <source>
        <dbReference type="EMBL" id="TFD97181.1"/>
    </source>
</evidence>
<feature type="transmembrane region" description="Helical" evidence="1">
    <location>
        <begin position="12"/>
        <end position="32"/>
    </location>
</feature>
<evidence type="ECO:0000256" key="1">
    <source>
        <dbReference type="SAM" id="Phobius"/>
    </source>
</evidence>
<accession>A0A4Y8L4J3</accession>
<keyword evidence="1" id="KW-0472">Membrane</keyword>
<feature type="transmembrane region" description="Helical" evidence="1">
    <location>
        <begin position="44"/>
        <end position="60"/>
    </location>
</feature>
<dbReference type="AlphaFoldDB" id="A0A4Y8L4J3"/>
<name>A0A4Y8L4J3_9BACT</name>
<evidence type="ECO:0000313" key="3">
    <source>
        <dbReference type="Proteomes" id="UP000297861"/>
    </source>
</evidence>
<gene>
    <name evidence="2" type="ORF">E2605_05805</name>
</gene>
<reference evidence="2 3" key="1">
    <citation type="submission" date="2019-03" db="EMBL/GenBank/DDBJ databases">
        <title>San Antonio Military Medical Center submission to MRSN (WRAIR), pending publication.</title>
        <authorList>
            <person name="Blyth D.M."/>
            <person name="Mccarthy S.L."/>
            <person name="Schall S.E."/>
            <person name="Stam J.A."/>
            <person name="Ong A.C."/>
            <person name="Mcgann P.T."/>
        </authorList>
    </citation>
    <scope>NUCLEOTIDE SEQUENCE [LARGE SCALE GENOMIC DNA]</scope>
    <source>
        <strain evidence="2 3">MRSN571793</strain>
    </source>
</reference>
<proteinExistence type="predicted"/>
<comment type="caution">
    <text evidence="2">The sequence shown here is derived from an EMBL/GenBank/DDBJ whole genome shotgun (WGS) entry which is preliminary data.</text>
</comment>
<organism evidence="2 3">
    <name type="scientific">Dysgonomonas capnocytophagoides</name>
    <dbReference type="NCBI Taxonomy" id="45254"/>
    <lineage>
        <taxon>Bacteria</taxon>
        <taxon>Pseudomonadati</taxon>
        <taxon>Bacteroidota</taxon>
        <taxon>Bacteroidia</taxon>
        <taxon>Bacteroidales</taxon>
        <taxon>Dysgonomonadaceae</taxon>
        <taxon>Dysgonomonas</taxon>
    </lineage>
</organism>
<sequence length="80" mass="9073">MLDQIADFIEIIQSILIILGIAGIVVLLFGIFRKQKSLMIKGGYMLLLATVLYICGYFIIKTTKKRADDFLNNTYIEVGR</sequence>
<dbReference type="OrthoDB" id="9954339at2"/>
<keyword evidence="1" id="KW-0812">Transmembrane</keyword>
<keyword evidence="3" id="KW-1185">Reference proteome</keyword>
<dbReference type="STRING" id="1121485.GCA_000426485_01253"/>
<dbReference type="Proteomes" id="UP000297861">
    <property type="component" value="Unassembled WGS sequence"/>
</dbReference>
<dbReference type="EMBL" id="SOML01000003">
    <property type="protein sequence ID" value="TFD97181.1"/>
    <property type="molecule type" value="Genomic_DNA"/>
</dbReference>
<dbReference type="RefSeq" id="WP_134435791.1">
    <property type="nucleotide sequence ID" value="NZ_SOML01000003.1"/>
</dbReference>